<comment type="subcellular location">
    <subcellularLocation>
        <location evidence="1">Nucleus</location>
    </subcellularLocation>
</comment>
<dbReference type="Gene3D" id="3.30.160.60">
    <property type="entry name" value="Classic Zinc Finger"/>
    <property type="match status" value="5"/>
</dbReference>
<evidence type="ECO:0000313" key="14">
    <source>
        <dbReference type="Proteomes" id="UP000838878"/>
    </source>
</evidence>
<keyword evidence="5" id="KW-0862">Zinc</keyword>
<feature type="domain" description="C2H2-type" evidence="12">
    <location>
        <begin position="521"/>
        <end position="548"/>
    </location>
</feature>
<keyword evidence="9" id="KW-0539">Nucleus</keyword>
<dbReference type="InterPro" id="IPR050888">
    <property type="entry name" value="ZnF_C2H2-type_TF"/>
</dbReference>
<accession>A0A8J9ULY6</accession>
<keyword evidence="7" id="KW-0238">DNA-binding</keyword>
<feature type="domain" description="C2H2-type" evidence="12">
    <location>
        <begin position="605"/>
        <end position="632"/>
    </location>
</feature>
<evidence type="ECO:0000259" key="12">
    <source>
        <dbReference type="PROSITE" id="PS50157"/>
    </source>
</evidence>
<keyword evidence="8" id="KW-0804">Transcription</keyword>
<evidence type="ECO:0000256" key="7">
    <source>
        <dbReference type="ARBA" id="ARBA00023125"/>
    </source>
</evidence>
<feature type="compositionally biased region" description="Basic and acidic residues" evidence="11">
    <location>
        <begin position="469"/>
        <end position="481"/>
    </location>
</feature>
<dbReference type="GO" id="GO:0008270">
    <property type="term" value="F:zinc ion binding"/>
    <property type="evidence" value="ECO:0007669"/>
    <property type="project" value="UniProtKB-KW"/>
</dbReference>
<evidence type="ECO:0000256" key="3">
    <source>
        <dbReference type="ARBA" id="ARBA00022737"/>
    </source>
</evidence>
<keyword evidence="14" id="KW-1185">Reference proteome</keyword>
<evidence type="ECO:0000313" key="13">
    <source>
        <dbReference type="EMBL" id="CAH0721399.1"/>
    </source>
</evidence>
<dbReference type="GO" id="GO:0003677">
    <property type="term" value="F:DNA binding"/>
    <property type="evidence" value="ECO:0007669"/>
    <property type="project" value="UniProtKB-KW"/>
</dbReference>
<feature type="domain" description="C2H2-type" evidence="12">
    <location>
        <begin position="576"/>
        <end position="604"/>
    </location>
</feature>
<feature type="region of interest" description="Disordered" evidence="11">
    <location>
        <begin position="696"/>
        <end position="735"/>
    </location>
</feature>
<feature type="compositionally biased region" description="Basic residues" evidence="11">
    <location>
        <begin position="158"/>
        <end position="175"/>
    </location>
</feature>
<evidence type="ECO:0000256" key="11">
    <source>
        <dbReference type="SAM" id="MobiDB-lite"/>
    </source>
</evidence>
<protein>
    <recommendedName>
        <fullName evidence="12">C2H2-type domain-containing protein</fullName>
    </recommendedName>
</protein>
<feature type="domain" description="C2H2-type" evidence="12">
    <location>
        <begin position="352"/>
        <end position="380"/>
    </location>
</feature>
<feature type="compositionally biased region" description="Basic and acidic residues" evidence="11">
    <location>
        <begin position="499"/>
        <end position="513"/>
    </location>
</feature>
<evidence type="ECO:0000256" key="2">
    <source>
        <dbReference type="ARBA" id="ARBA00022723"/>
    </source>
</evidence>
<evidence type="ECO:0000256" key="10">
    <source>
        <dbReference type="PROSITE-ProRule" id="PRU00042"/>
    </source>
</evidence>
<feature type="domain" description="C2H2-type" evidence="12">
    <location>
        <begin position="661"/>
        <end position="688"/>
    </location>
</feature>
<evidence type="ECO:0000256" key="5">
    <source>
        <dbReference type="ARBA" id="ARBA00022833"/>
    </source>
</evidence>
<evidence type="ECO:0000256" key="4">
    <source>
        <dbReference type="ARBA" id="ARBA00022771"/>
    </source>
</evidence>
<organism evidence="13 14">
    <name type="scientific">Brenthis ino</name>
    <name type="common">lesser marbled fritillary</name>
    <dbReference type="NCBI Taxonomy" id="405034"/>
    <lineage>
        <taxon>Eukaryota</taxon>
        <taxon>Metazoa</taxon>
        <taxon>Ecdysozoa</taxon>
        <taxon>Arthropoda</taxon>
        <taxon>Hexapoda</taxon>
        <taxon>Insecta</taxon>
        <taxon>Pterygota</taxon>
        <taxon>Neoptera</taxon>
        <taxon>Endopterygota</taxon>
        <taxon>Lepidoptera</taxon>
        <taxon>Glossata</taxon>
        <taxon>Ditrysia</taxon>
        <taxon>Papilionoidea</taxon>
        <taxon>Nymphalidae</taxon>
        <taxon>Heliconiinae</taxon>
        <taxon>Argynnini</taxon>
        <taxon>Brenthis</taxon>
    </lineage>
</organism>
<evidence type="ECO:0000256" key="8">
    <source>
        <dbReference type="ARBA" id="ARBA00023163"/>
    </source>
</evidence>
<dbReference type="OrthoDB" id="6077919at2759"/>
<keyword evidence="3" id="KW-0677">Repeat</keyword>
<dbReference type="FunFam" id="3.30.160.60:FF:000322">
    <property type="entry name" value="GDNF-inducible zinc finger protein 1"/>
    <property type="match status" value="1"/>
</dbReference>
<feature type="compositionally biased region" description="Basic and acidic residues" evidence="11">
    <location>
        <begin position="696"/>
        <end position="734"/>
    </location>
</feature>
<feature type="domain" description="C2H2-type" evidence="12">
    <location>
        <begin position="548"/>
        <end position="575"/>
    </location>
</feature>
<feature type="non-terminal residue" evidence="13">
    <location>
        <position position="894"/>
    </location>
</feature>
<dbReference type="FunFam" id="3.30.160.60:FF:001963">
    <property type="entry name" value="Replication initiator 1"/>
    <property type="match status" value="1"/>
</dbReference>
<dbReference type="SMART" id="SM00355">
    <property type="entry name" value="ZnF_C2H2"/>
    <property type="match status" value="8"/>
</dbReference>
<feature type="compositionally biased region" description="Pro residues" evidence="11">
    <location>
        <begin position="457"/>
        <end position="467"/>
    </location>
</feature>
<keyword evidence="2" id="KW-0479">Metal-binding</keyword>
<keyword evidence="6" id="KW-0805">Transcription regulation</keyword>
<name>A0A8J9ULY6_9NEOP</name>
<dbReference type="PROSITE" id="PS50157">
    <property type="entry name" value="ZINC_FINGER_C2H2_2"/>
    <property type="match status" value="7"/>
</dbReference>
<dbReference type="FunFam" id="3.30.160.60:FF:000624">
    <property type="entry name" value="zinc finger protein 697"/>
    <property type="match status" value="2"/>
</dbReference>
<gene>
    <name evidence="13" type="ORF">BINO364_LOCUS7502</name>
</gene>
<evidence type="ECO:0000256" key="6">
    <source>
        <dbReference type="ARBA" id="ARBA00023015"/>
    </source>
</evidence>
<dbReference type="FunFam" id="3.30.160.60:FF:000446">
    <property type="entry name" value="Zinc finger protein"/>
    <property type="match status" value="1"/>
</dbReference>
<sequence length="894" mass="103248">MRNVESHLLEDKMDEAVTHYINSHQSPESVHVDANSLALNVQDDGGGRVVTVMHPQNFPSQMCRQVSVVEGPWEDLLDQESRLAALVAHLAEHSRSTHHLTHTHNKIPAVRSDVDTSVILDAPMRLFNGQTLDDTQILEQESQVLDIGAGASPAQKQQSKKSLPHKKRISRKLKRTNGSSTPQQDIVVINCSEEVQQEEILPDNFVAAVQHQEHLPEETHHIAHEMRALFICQLCGEFYGEEQLKFYQHLRQHYEPHAAIIIENPVPDLAIDKMTNTCIVDNVPTLPDSIVELSLENTVPKTMYQPIDKHILYTSSDKTLNYNNKVYQNIDKEPETDKSDIYRVDLDKLEMYFCAKCNKTFRKQKQYEAHMNEAHSHPKLDDMNEFSEPEDLMEGIHVAVEEGAEADAEYEHTLLPHLTVENGHVHQEHVRQWYLRNGAEAALCACGGAGLCAACPPPAPPPPPPQRTPEQKEESLERIFEPEPQENPTFTEPPPPENNEVRVKDEPGTESKADKKKPKTFVCTQCDRMFSHRNSLLYHMLMHSEKQEVCQECGKRFYTVSALKVHKRVHNGDRPCKCDECGRDFRQWSDLKYHKASIHSDQKQYKCEFCGKEFARRYSLNVHRRIHTGERNYKCDYCAKTFRASSYRLSHMRTHTGSKPYKCTQCDKSFRVTYDLRRHMLIHDKVRVIVDDQKKTKTKLTKETKDEERRKANEPKTDEGKLDKPPPEERKEGCRVPILKSLLDKKQAKMTHKKSPKKAPNVTIQNRDFKMTDDYDMLERHDQYKFKEVYTQKDSYTDELVRNDRDIELRPSKSQAEIESRLVYRENTDGKMHVYTQIEKSKDYDGPIVTNTVSLTDLKGLDKDVRDPRTDMHGESIENGFFERLSAFYNIPAV</sequence>
<dbReference type="AlphaFoldDB" id="A0A8J9ULY6"/>
<dbReference type="Proteomes" id="UP000838878">
    <property type="component" value="Chromosome 2"/>
</dbReference>
<dbReference type="PROSITE" id="PS00028">
    <property type="entry name" value="ZINC_FINGER_C2H2_1"/>
    <property type="match status" value="7"/>
</dbReference>
<feature type="domain" description="C2H2-type" evidence="12">
    <location>
        <begin position="633"/>
        <end position="660"/>
    </location>
</feature>
<dbReference type="EMBL" id="OV170222">
    <property type="protein sequence ID" value="CAH0721399.1"/>
    <property type="molecule type" value="Genomic_DNA"/>
</dbReference>
<feature type="region of interest" description="Disordered" evidence="11">
    <location>
        <begin position="457"/>
        <end position="516"/>
    </location>
</feature>
<reference evidence="13" key="1">
    <citation type="submission" date="2021-12" db="EMBL/GenBank/DDBJ databases">
        <authorList>
            <person name="Martin H S."/>
        </authorList>
    </citation>
    <scope>NUCLEOTIDE SEQUENCE</scope>
</reference>
<keyword evidence="4 10" id="KW-0863">Zinc-finger</keyword>
<dbReference type="GO" id="GO:0005634">
    <property type="term" value="C:nucleus"/>
    <property type="evidence" value="ECO:0007669"/>
    <property type="project" value="UniProtKB-SubCell"/>
</dbReference>
<dbReference type="PANTHER" id="PTHR24406">
    <property type="entry name" value="TRANSCRIPTIONAL REPRESSOR CTCFL-RELATED"/>
    <property type="match status" value="1"/>
</dbReference>
<dbReference type="SUPFAM" id="SSF57667">
    <property type="entry name" value="beta-beta-alpha zinc fingers"/>
    <property type="match status" value="4"/>
</dbReference>
<dbReference type="Pfam" id="PF00096">
    <property type="entry name" value="zf-C2H2"/>
    <property type="match status" value="7"/>
</dbReference>
<feature type="region of interest" description="Disordered" evidence="11">
    <location>
        <begin position="150"/>
        <end position="181"/>
    </location>
</feature>
<proteinExistence type="predicted"/>
<dbReference type="InterPro" id="IPR013087">
    <property type="entry name" value="Znf_C2H2_type"/>
</dbReference>
<evidence type="ECO:0000256" key="1">
    <source>
        <dbReference type="ARBA" id="ARBA00004123"/>
    </source>
</evidence>
<dbReference type="InterPro" id="IPR036236">
    <property type="entry name" value="Znf_C2H2_sf"/>
</dbReference>
<evidence type="ECO:0000256" key="9">
    <source>
        <dbReference type="ARBA" id="ARBA00023242"/>
    </source>
</evidence>